<comment type="caution">
    <text evidence="3">The sequence shown here is derived from an EMBL/GenBank/DDBJ whole genome shotgun (WGS) entry which is preliminary data.</text>
</comment>
<dbReference type="PROSITE" id="PS50965">
    <property type="entry name" value="NERD"/>
    <property type="match status" value="1"/>
</dbReference>
<dbReference type="EMBL" id="JMIW01000004">
    <property type="protein sequence ID" value="KEO89842.1"/>
    <property type="molecule type" value="Genomic_DNA"/>
</dbReference>
<dbReference type="Proteomes" id="UP000027647">
    <property type="component" value="Unassembled WGS sequence"/>
</dbReference>
<dbReference type="InterPro" id="IPR011528">
    <property type="entry name" value="NERD"/>
</dbReference>
<keyword evidence="4" id="KW-1185">Reference proteome</keyword>
<dbReference type="Pfam" id="PF08378">
    <property type="entry name" value="NERD"/>
    <property type="match status" value="1"/>
</dbReference>
<gene>
    <name evidence="3" type="ORF">EH31_11865</name>
</gene>
<dbReference type="STRING" id="1044.EH31_11865"/>
<evidence type="ECO:0000313" key="4">
    <source>
        <dbReference type="Proteomes" id="UP000027647"/>
    </source>
</evidence>
<protein>
    <recommendedName>
        <fullName evidence="2">NERD domain-containing protein</fullName>
    </recommendedName>
</protein>
<dbReference type="AlphaFoldDB" id="A0A074MW57"/>
<feature type="domain" description="NERD" evidence="2">
    <location>
        <begin position="40"/>
        <end position="159"/>
    </location>
</feature>
<organism evidence="3 4">
    <name type="scientific">Erythrobacter longus</name>
    <dbReference type="NCBI Taxonomy" id="1044"/>
    <lineage>
        <taxon>Bacteria</taxon>
        <taxon>Pseudomonadati</taxon>
        <taxon>Pseudomonadota</taxon>
        <taxon>Alphaproteobacteria</taxon>
        <taxon>Sphingomonadales</taxon>
        <taxon>Erythrobacteraceae</taxon>
        <taxon>Erythrobacter/Porphyrobacter group</taxon>
        <taxon>Erythrobacter</taxon>
    </lineage>
</organism>
<evidence type="ECO:0000256" key="1">
    <source>
        <dbReference type="SAM" id="MobiDB-lite"/>
    </source>
</evidence>
<evidence type="ECO:0000259" key="2">
    <source>
        <dbReference type="PROSITE" id="PS50965"/>
    </source>
</evidence>
<proteinExistence type="predicted"/>
<reference evidence="3 4" key="1">
    <citation type="submission" date="2014-04" db="EMBL/GenBank/DDBJ databases">
        <title>A comprehensive comparison of genomes of Erythrobacter spp. strains.</title>
        <authorList>
            <person name="Zheng Q."/>
        </authorList>
    </citation>
    <scope>NUCLEOTIDE SEQUENCE [LARGE SCALE GENOMIC DNA]</scope>
    <source>
        <strain evidence="3 4">DSM 6997</strain>
    </source>
</reference>
<sequence length="347" mass="40025">MILKQSDERSGDFIELTRLASRCNEVQKRRLDKEYAKLSSGRKGERDAAFFMNREYGESNRIGLVHDLRIGVGDEFAQIDHLVIHRLQGRVWLCETKNYGGRLQCNAHGEWTVWYGKKPQPVPSPISQARLQSIVFRRWLELNGYGYLEVLPLVLLAPTASIDRRNMPQDVTVVKSDQFGEWWQRQSNGLGALTAMKMVAGTFWERRDEDWLRDLGDKLCRAHTPIVFDWEKRLGFEQTTPETQEQQGSSNVRALREPKEATSQFEPDLSTIPTPLGKITFIALGDKEVAIRNPPVEPFIDAVRGTVKGRGRWQPRYRNWIVKIEDFAEIRDQIQERLDSAKSERSA</sequence>
<feature type="region of interest" description="Disordered" evidence="1">
    <location>
        <begin position="239"/>
        <end position="267"/>
    </location>
</feature>
<evidence type="ECO:0000313" key="3">
    <source>
        <dbReference type="EMBL" id="KEO89842.1"/>
    </source>
</evidence>
<name>A0A074MW57_ERYLO</name>
<dbReference type="eggNOG" id="COG0551">
    <property type="taxonomic scope" value="Bacteria"/>
</dbReference>
<accession>A0A074MW57</accession>